<dbReference type="GO" id="GO:0003746">
    <property type="term" value="F:translation elongation factor activity"/>
    <property type="evidence" value="ECO:0007669"/>
    <property type="project" value="UniProtKB-KW"/>
</dbReference>
<comment type="subcellular location">
    <subcellularLocation>
        <location evidence="1">Nucleus</location>
    </subcellularLocation>
</comment>
<dbReference type="InterPro" id="IPR041973">
    <property type="entry name" value="KOW_Spt5_1"/>
</dbReference>
<dbReference type="InterPro" id="IPR039659">
    <property type="entry name" value="SPT5"/>
</dbReference>
<evidence type="ECO:0000256" key="2">
    <source>
        <dbReference type="ARBA" id="ARBA00006956"/>
    </source>
</evidence>
<feature type="region of interest" description="Disordered" evidence="5">
    <location>
        <begin position="766"/>
        <end position="817"/>
    </location>
</feature>
<dbReference type="GO" id="GO:0003729">
    <property type="term" value="F:mRNA binding"/>
    <property type="evidence" value="ECO:0007669"/>
    <property type="project" value="TreeGrafter"/>
</dbReference>
<feature type="domain" description="KOW" evidence="6">
    <location>
        <begin position="472"/>
        <end position="499"/>
    </location>
</feature>
<dbReference type="InterPro" id="IPR057936">
    <property type="entry name" value="KOWx_Spt5"/>
</dbReference>
<organism evidence="7 8">
    <name type="scientific">Stylonychia lemnae</name>
    <name type="common">Ciliate</name>
    <dbReference type="NCBI Taxonomy" id="5949"/>
    <lineage>
        <taxon>Eukaryota</taxon>
        <taxon>Sar</taxon>
        <taxon>Alveolata</taxon>
        <taxon>Ciliophora</taxon>
        <taxon>Intramacronucleata</taxon>
        <taxon>Spirotrichea</taxon>
        <taxon>Stichotrichia</taxon>
        <taxon>Sporadotrichida</taxon>
        <taxon>Oxytrichidae</taxon>
        <taxon>Stylonychinae</taxon>
        <taxon>Stylonychia</taxon>
    </lineage>
</organism>
<dbReference type="InterPro" id="IPR039385">
    <property type="entry name" value="NGN_Euk"/>
</dbReference>
<evidence type="ECO:0000256" key="4">
    <source>
        <dbReference type="ARBA" id="ARBA00023242"/>
    </source>
</evidence>
<dbReference type="AlphaFoldDB" id="A0A078ADJ6"/>
<feature type="compositionally biased region" description="Acidic residues" evidence="5">
    <location>
        <begin position="72"/>
        <end position="91"/>
    </location>
</feature>
<sequence length="817" mass="94547">MKRTNKANKKDKLKFKNEKSYEEEDYDEEEDGSYEEEKDDRKSKLQKRGMKAKGDKRDRKRQRKGISNFLDDQAEEASDDVDEDDDNDEEGERIHKSIHHDAQYYTENQLKQRTHGLDRNFIDSMAERYRDVDEDDDEMDDEIMDDQEYEGRDGLEDKSRLPSVDDPRLWQVRVKRGCEKQATMQLMNKSITYAKQGRHLSILSVTCTDKVEGFIYVEAFKEIHVREAITGLSTILGGKCLLVTKEEMPGIYLNDKPQIDIQQYQWVRIKQGLYMGDLALVEVVMEDKVYLRLIPRIDFSKDQNKNRDNDKKKNRFSSFRFPQRLFNKNLVDLRYVTTGIEKKQIFENKTFDSYKNQLFRNGFLIKAFPLKQLQLDNVRPTVEEVQNFANNMTQIRDDDDNEITGEELIKMTFLMNNNSDVQKGDKIRVIKGDLNGLYGTVVTIENGDVVFKPSMENFDDNLKLNIEYVVKYFEPGDQVKVIDGKFKGETGIVVSLDNKFANLALTQNGREIRILANHLKLKSEIDQSLLACGYVDKKKTNEYSANDLIMYSNKYVGVVLKVEDDYVRVINNEGDLQNIKLLDINKKFDMAKKGSTVDSHRNTLHSDDVVKITSGHNKGRKGVVKFIYKTTLFLWDKEFYQSNGIFVENSRNVVILGDEHLKPNQAGVAVNRRFRDPLIGKDVEITKGEWKGYRGRVCRADDRQAIVELSSKCKQIAIERTLVVEIERGNKNNTRNGMDNNYGGATVYEGGKTPMQYNTPSYYPHSPHWGAANQSPGHGTDYDYNNPGTPYSRPQSEHYQKPMTPRGGYGDHWVKNE</sequence>
<dbReference type="Pfam" id="PF23284">
    <property type="entry name" value="KOW2_Spt5"/>
    <property type="match status" value="1"/>
</dbReference>
<dbReference type="PROSITE" id="PS01108">
    <property type="entry name" value="RIBOSOMAL_L24"/>
    <property type="match status" value="1"/>
</dbReference>
<keyword evidence="4" id="KW-0539">Nucleus</keyword>
<accession>A0A078ADJ6</accession>
<dbReference type="CDD" id="cd09888">
    <property type="entry name" value="NGN_Euk"/>
    <property type="match status" value="1"/>
</dbReference>
<dbReference type="CDD" id="cd06083">
    <property type="entry name" value="KOW_Spt5_3"/>
    <property type="match status" value="1"/>
</dbReference>
<dbReference type="GO" id="GO:0005840">
    <property type="term" value="C:ribosome"/>
    <property type="evidence" value="ECO:0007669"/>
    <property type="project" value="InterPro"/>
</dbReference>
<dbReference type="EMBL" id="CCKQ01008858">
    <property type="protein sequence ID" value="CDW80320.1"/>
    <property type="molecule type" value="Genomic_DNA"/>
</dbReference>
<dbReference type="GO" id="GO:0006357">
    <property type="term" value="P:regulation of transcription by RNA polymerase II"/>
    <property type="evidence" value="ECO:0007669"/>
    <property type="project" value="InterPro"/>
</dbReference>
<dbReference type="GO" id="GO:0032044">
    <property type="term" value="C:DSIF complex"/>
    <property type="evidence" value="ECO:0007669"/>
    <property type="project" value="TreeGrafter"/>
</dbReference>
<evidence type="ECO:0000313" key="7">
    <source>
        <dbReference type="EMBL" id="CDW80320.1"/>
    </source>
</evidence>
<dbReference type="Pfam" id="PF23042">
    <property type="entry name" value="KOW1_SPT5"/>
    <property type="match status" value="1"/>
</dbReference>
<dbReference type="InterPro" id="IPR005100">
    <property type="entry name" value="NGN-domain"/>
</dbReference>
<dbReference type="InterPro" id="IPR005825">
    <property type="entry name" value="Ribosomal_uL24_CS"/>
</dbReference>
<dbReference type="InterPro" id="IPR041975">
    <property type="entry name" value="KOW_Spt5_2"/>
</dbReference>
<dbReference type="Proteomes" id="UP000039865">
    <property type="component" value="Unassembled WGS sequence"/>
</dbReference>
<dbReference type="GO" id="GO:0032784">
    <property type="term" value="P:regulation of DNA-templated transcription elongation"/>
    <property type="evidence" value="ECO:0007669"/>
    <property type="project" value="InterPro"/>
</dbReference>
<dbReference type="InterPro" id="IPR041977">
    <property type="entry name" value="KOW_Spt5_4"/>
</dbReference>
<keyword evidence="3" id="KW-0804">Transcription</keyword>
<reference evidence="7 8" key="1">
    <citation type="submission" date="2014-06" db="EMBL/GenBank/DDBJ databases">
        <authorList>
            <person name="Swart Estienne"/>
        </authorList>
    </citation>
    <scope>NUCLEOTIDE SEQUENCE [LARGE SCALE GENOMIC DNA]</scope>
    <source>
        <strain evidence="7 8">130c</strain>
    </source>
</reference>
<feature type="region of interest" description="Disordered" evidence="5">
    <location>
        <begin position="1"/>
        <end position="107"/>
    </location>
</feature>
<feature type="compositionally biased region" description="Basic and acidic residues" evidence="5">
    <location>
        <begin position="92"/>
        <end position="102"/>
    </location>
</feature>
<feature type="domain" description="KOW" evidence="6">
    <location>
        <begin position="676"/>
        <end position="703"/>
    </location>
</feature>
<dbReference type="SUPFAM" id="SSF50104">
    <property type="entry name" value="Translation proteins SH3-like domain"/>
    <property type="match status" value="1"/>
</dbReference>
<proteinExistence type="inferred from homology"/>
<feature type="domain" description="KOW" evidence="6">
    <location>
        <begin position="603"/>
        <end position="630"/>
    </location>
</feature>
<dbReference type="OMA" id="YPVGYMN"/>
<dbReference type="InParanoid" id="A0A078ADJ6"/>
<dbReference type="InterPro" id="IPR041978">
    <property type="entry name" value="KOW_Spt5_5"/>
</dbReference>
<dbReference type="OrthoDB" id="311385at2759"/>
<dbReference type="Gene3D" id="3.30.70.940">
    <property type="entry name" value="NusG, N-terminal domain"/>
    <property type="match status" value="1"/>
</dbReference>
<feature type="compositionally biased region" description="Acidic residues" evidence="5">
    <location>
        <begin position="21"/>
        <end position="38"/>
    </location>
</feature>
<dbReference type="CDD" id="cd06081">
    <property type="entry name" value="KOW_Spt5_1"/>
    <property type="match status" value="1"/>
</dbReference>
<evidence type="ECO:0000256" key="5">
    <source>
        <dbReference type="SAM" id="MobiDB-lite"/>
    </source>
</evidence>
<dbReference type="Gene3D" id="2.30.30.30">
    <property type="match status" value="3"/>
</dbReference>
<dbReference type="InterPro" id="IPR005824">
    <property type="entry name" value="KOW"/>
</dbReference>
<dbReference type="Pfam" id="PF00467">
    <property type="entry name" value="KOW"/>
    <property type="match status" value="1"/>
</dbReference>
<dbReference type="PANTHER" id="PTHR11125:SF7">
    <property type="entry name" value="TRANSCRIPTION ELONGATION FACTOR SPT5"/>
    <property type="match status" value="1"/>
</dbReference>
<evidence type="ECO:0000256" key="3">
    <source>
        <dbReference type="ARBA" id="ARBA00023163"/>
    </source>
</evidence>
<feature type="compositionally biased region" description="Basic and acidic residues" evidence="5">
    <location>
        <begin position="8"/>
        <end position="20"/>
    </location>
</feature>
<keyword evidence="8" id="KW-1185">Reference proteome</keyword>
<dbReference type="Pfam" id="PF23291">
    <property type="entry name" value="KOW4_SPT5"/>
    <property type="match status" value="1"/>
</dbReference>
<dbReference type="InterPro" id="IPR014722">
    <property type="entry name" value="Rib_uL2_dom2"/>
</dbReference>
<dbReference type="FunCoup" id="A0A078ADJ6">
    <property type="interactions" value="514"/>
</dbReference>
<evidence type="ECO:0000259" key="6">
    <source>
        <dbReference type="SMART" id="SM00739"/>
    </source>
</evidence>
<feature type="domain" description="KOW" evidence="6">
    <location>
        <begin position="420"/>
        <end position="447"/>
    </location>
</feature>
<dbReference type="GO" id="GO:0006368">
    <property type="term" value="P:transcription elongation by RNA polymerase II"/>
    <property type="evidence" value="ECO:0007669"/>
    <property type="project" value="TreeGrafter"/>
</dbReference>
<dbReference type="InterPro" id="IPR036735">
    <property type="entry name" value="NGN_dom_sf"/>
</dbReference>
<dbReference type="Pfam" id="PF23037">
    <property type="entry name" value="KOWx_SPT5"/>
    <property type="match status" value="1"/>
</dbReference>
<dbReference type="InterPro" id="IPR041976">
    <property type="entry name" value="KOW_Spt5_3"/>
</dbReference>
<dbReference type="SMART" id="SM00739">
    <property type="entry name" value="KOW"/>
    <property type="match status" value="4"/>
</dbReference>
<keyword evidence="7" id="KW-0648">Protein biosynthesis</keyword>
<dbReference type="Pfam" id="PF03439">
    <property type="entry name" value="Spt5-NGN"/>
    <property type="match status" value="1"/>
</dbReference>
<dbReference type="Pfam" id="PF23290">
    <property type="entry name" value="KOW5_SPT5"/>
    <property type="match status" value="1"/>
</dbReference>
<dbReference type="PANTHER" id="PTHR11125">
    <property type="entry name" value="SUPPRESSOR OF TY 5"/>
    <property type="match status" value="1"/>
</dbReference>
<gene>
    <name evidence="7" type="primary">Contig9327.g9966</name>
    <name evidence="7" type="ORF">STYLEM_9317</name>
</gene>
<keyword evidence="7" id="KW-0251">Elongation factor</keyword>
<comment type="similarity">
    <text evidence="2">Belongs to the SPT5 family.</text>
</comment>
<evidence type="ECO:0000313" key="8">
    <source>
        <dbReference type="Proteomes" id="UP000039865"/>
    </source>
</evidence>
<protein>
    <submittedName>
        <fullName evidence="7">Transcription elongation factor spt5</fullName>
    </submittedName>
</protein>
<dbReference type="GO" id="GO:0003735">
    <property type="term" value="F:structural constituent of ribosome"/>
    <property type="evidence" value="ECO:0007669"/>
    <property type="project" value="InterPro"/>
</dbReference>
<dbReference type="CDD" id="cd06084">
    <property type="entry name" value="KOW_Spt5_4"/>
    <property type="match status" value="1"/>
</dbReference>
<dbReference type="InterPro" id="IPR008991">
    <property type="entry name" value="Translation_prot_SH3-like_sf"/>
</dbReference>
<name>A0A078ADJ6_STYLE</name>
<dbReference type="CDD" id="cd06085">
    <property type="entry name" value="KOW_Spt5_5"/>
    <property type="match status" value="1"/>
</dbReference>
<evidence type="ECO:0000256" key="1">
    <source>
        <dbReference type="ARBA" id="ARBA00004123"/>
    </source>
</evidence>